<evidence type="ECO:0000256" key="4">
    <source>
        <dbReference type="ARBA" id="ARBA00022989"/>
    </source>
</evidence>
<dbReference type="SUPFAM" id="SSF103481">
    <property type="entry name" value="Multidrug resistance efflux transporter EmrE"/>
    <property type="match status" value="2"/>
</dbReference>
<evidence type="ECO:0000256" key="3">
    <source>
        <dbReference type="ARBA" id="ARBA00022692"/>
    </source>
</evidence>
<keyword evidence="2" id="KW-1003">Cell membrane</keyword>
<feature type="domain" description="EamA" evidence="7">
    <location>
        <begin position="188"/>
        <end position="300"/>
    </location>
</feature>
<feature type="transmembrane region" description="Helical" evidence="6">
    <location>
        <begin position="96"/>
        <end position="114"/>
    </location>
</feature>
<protein>
    <submittedName>
        <fullName evidence="8">EamA family transporter</fullName>
    </submittedName>
</protein>
<comment type="caution">
    <text evidence="8">The sequence shown here is derived from an EMBL/GenBank/DDBJ whole genome shotgun (WGS) entry which is preliminary data.</text>
</comment>
<gene>
    <name evidence="8" type="ORF">C0068_15860</name>
</gene>
<proteinExistence type="predicted"/>
<evidence type="ECO:0000256" key="2">
    <source>
        <dbReference type="ARBA" id="ARBA00022475"/>
    </source>
</evidence>
<evidence type="ECO:0000256" key="1">
    <source>
        <dbReference type="ARBA" id="ARBA00004651"/>
    </source>
</evidence>
<dbReference type="PANTHER" id="PTHR42920:SF5">
    <property type="entry name" value="EAMA DOMAIN-CONTAINING PROTEIN"/>
    <property type="match status" value="1"/>
</dbReference>
<keyword evidence="3 6" id="KW-0812">Transmembrane</keyword>
<feature type="transmembrane region" description="Helical" evidence="6">
    <location>
        <begin position="259"/>
        <end position="279"/>
    </location>
</feature>
<dbReference type="InterPro" id="IPR051258">
    <property type="entry name" value="Diverse_Substrate_Transporter"/>
</dbReference>
<keyword evidence="5 6" id="KW-0472">Membrane</keyword>
<evidence type="ECO:0000259" key="7">
    <source>
        <dbReference type="Pfam" id="PF00892"/>
    </source>
</evidence>
<feature type="transmembrane region" description="Helical" evidence="6">
    <location>
        <begin position="64"/>
        <end position="84"/>
    </location>
</feature>
<organism evidence="8 9">
    <name type="scientific">Zhongshania marina</name>
    <dbReference type="NCBI Taxonomy" id="2304603"/>
    <lineage>
        <taxon>Bacteria</taxon>
        <taxon>Pseudomonadati</taxon>
        <taxon>Pseudomonadota</taxon>
        <taxon>Gammaproteobacteria</taxon>
        <taxon>Cellvibrionales</taxon>
        <taxon>Spongiibacteraceae</taxon>
        <taxon>Zhongshania</taxon>
    </lineage>
</organism>
<evidence type="ECO:0000256" key="6">
    <source>
        <dbReference type="SAM" id="Phobius"/>
    </source>
</evidence>
<evidence type="ECO:0000256" key="5">
    <source>
        <dbReference type="ARBA" id="ARBA00023136"/>
    </source>
</evidence>
<feature type="transmembrane region" description="Helical" evidence="6">
    <location>
        <begin position="229"/>
        <end position="247"/>
    </location>
</feature>
<dbReference type="GO" id="GO:0005886">
    <property type="term" value="C:plasma membrane"/>
    <property type="evidence" value="ECO:0007669"/>
    <property type="project" value="UniProtKB-SubCell"/>
</dbReference>
<dbReference type="Proteomes" id="UP000237222">
    <property type="component" value="Unassembled WGS sequence"/>
</dbReference>
<feature type="transmembrane region" description="Helical" evidence="6">
    <location>
        <begin position="35"/>
        <end position="57"/>
    </location>
</feature>
<dbReference type="InterPro" id="IPR037185">
    <property type="entry name" value="EmrE-like"/>
</dbReference>
<feature type="transmembrane region" description="Helical" evidence="6">
    <location>
        <begin position="123"/>
        <end position="146"/>
    </location>
</feature>
<dbReference type="InterPro" id="IPR000620">
    <property type="entry name" value="EamA_dom"/>
</dbReference>
<comment type="subcellular location">
    <subcellularLocation>
        <location evidence="1">Cell membrane</location>
        <topology evidence="1">Multi-pass membrane protein</topology>
    </subcellularLocation>
</comment>
<dbReference type="PANTHER" id="PTHR42920">
    <property type="entry name" value="OS03G0707200 PROTEIN-RELATED"/>
    <property type="match status" value="1"/>
</dbReference>
<sequence length="313" mass="34133">MNNAYKSDLLLVIVTLLASISWMFSKEAVLQMPPLLFMSMRFFLAGLLLSCVSYQALRGLARCAWLHAIRVGLIFGFAMCFWVTGLEKASHVGEAAFLASLGVVMVPIIARLLFKESIPPSTWFALPVALVGLGFLSLGAATTHALKIEASHILLLTSAAFFALYFNLNARVTNIRSFVKNNSSDGKASKIPVLALTTIVLLTTGVITGITSAFFEAWRPTLTNLHAELIGWILLSATIGTALRFLVQTYAQSLTANSHGVVIMVLEPLWTTLIAMLWFSETMNASQLLGCLLILLSLIINRLKAITQLMGIR</sequence>
<feature type="transmembrane region" description="Helical" evidence="6">
    <location>
        <begin position="152"/>
        <end position="170"/>
    </location>
</feature>
<dbReference type="AlphaFoldDB" id="A0A2S4HCB6"/>
<reference evidence="8" key="1">
    <citation type="submission" date="2018-01" db="EMBL/GenBank/DDBJ databases">
        <authorList>
            <person name="Yu X.-D."/>
        </authorList>
    </citation>
    <scope>NUCLEOTIDE SEQUENCE</scope>
    <source>
        <strain evidence="8">ZX-21</strain>
    </source>
</reference>
<keyword evidence="4 6" id="KW-1133">Transmembrane helix</keyword>
<evidence type="ECO:0000313" key="9">
    <source>
        <dbReference type="Proteomes" id="UP000237222"/>
    </source>
</evidence>
<evidence type="ECO:0000313" key="8">
    <source>
        <dbReference type="EMBL" id="POP51635.1"/>
    </source>
</evidence>
<feature type="transmembrane region" description="Helical" evidence="6">
    <location>
        <begin position="285"/>
        <end position="303"/>
    </location>
</feature>
<dbReference type="OrthoDB" id="8370318at2"/>
<dbReference type="EMBL" id="PQGG01000036">
    <property type="protein sequence ID" value="POP51635.1"/>
    <property type="molecule type" value="Genomic_DNA"/>
</dbReference>
<feature type="transmembrane region" description="Helical" evidence="6">
    <location>
        <begin position="191"/>
        <end position="217"/>
    </location>
</feature>
<dbReference type="Pfam" id="PF00892">
    <property type="entry name" value="EamA"/>
    <property type="match status" value="2"/>
</dbReference>
<name>A0A2S4HCB6_9GAMM</name>
<dbReference type="RefSeq" id="WP_103685464.1">
    <property type="nucleotide sequence ID" value="NZ_PQGG01000036.1"/>
</dbReference>
<accession>A0A2S4HCB6</accession>
<feature type="domain" description="EamA" evidence="7">
    <location>
        <begin position="7"/>
        <end position="137"/>
    </location>
</feature>